<dbReference type="Pfam" id="PF08448">
    <property type="entry name" value="PAS_4"/>
    <property type="match status" value="1"/>
</dbReference>
<gene>
    <name evidence="6" type="ORF">OP10G_2701</name>
</gene>
<dbReference type="PROSITE" id="PS50887">
    <property type="entry name" value="GGDEF"/>
    <property type="match status" value="1"/>
</dbReference>
<dbReference type="EMBL" id="CP007139">
    <property type="protein sequence ID" value="AIE86069.1"/>
    <property type="molecule type" value="Genomic_DNA"/>
</dbReference>
<dbReference type="PANTHER" id="PTHR44757">
    <property type="entry name" value="DIGUANYLATE CYCLASE DGCP"/>
    <property type="match status" value="1"/>
</dbReference>
<feature type="transmembrane region" description="Helical" evidence="1">
    <location>
        <begin position="113"/>
        <end position="134"/>
    </location>
</feature>
<dbReference type="CDD" id="cd00130">
    <property type="entry name" value="PAS"/>
    <property type="match status" value="1"/>
</dbReference>
<dbReference type="PROSITE" id="PS50112">
    <property type="entry name" value="PAS"/>
    <property type="match status" value="1"/>
</dbReference>
<dbReference type="SMART" id="SM00267">
    <property type="entry name" value="GGDEF"/>
    <property type="match status" value="1"/>
</dbReference>
<dbReference type="SMART" id="SM00091">
    <property type="entry name" value="PAS"/>
    <property type="match status" value="1"/>
</dbReference>
<dbReference type="Pfam" id="PF00563">
    <property type="entry name" value="EAL"/>
    <property type="match status" value="1"/>
</dbReference>
<dbReference type="CDD" id="cd01949">
    <property type="entry name" value="GGDEF"/>
    <property type="match status" value="1"/>
</dbReference>
<dbReference type="InterPro" id="IPR043128">
    <property type="entry name" value="Rev_trsase/Diguanyl_cyclase"/>
</dbReference>
<protein>
    <submittedName>
        <fullName evidence="6">Diguanylate cyclase/phosphodiesterase</fullName>
    </submittedName>
</protein>
<dbReference type="NCBIfam" id="TIGR00229">
    <property type="entry name" value="sensory_box"/>
    <property type="match status" value="1"/>
</dbReference>
<feature type="domain" description="EAL" evidence="4">
    <location>
        <begin position="456"/>
        <end position="709"/>
    </location>
</feature>
<keyword evidence="7" id="KW-1185">Reference proteome</keyword>
<dbReference type="Pfam" id="PF00990">
    <property type="entry name" value="GGDEF"/>
    <property type="match status" value="1"/>
</dbReference>
<dbReference type="InterPro" id="IPR052155">
    <property type="entry name" value="Biofilm_reg_signaling"/>
</dbReference>
<organism evidence="6 7">
    <name type="scientific">Fimbriimonas ginsengisoli Gsoil 348</name>
    <dbReference type="NCBI Taxonomy" id="661478"/>
    <lineage>
        <taxon>Bacteria</taxon>
        <taxon>Bacillati</taxon>
        <taxon>Armatimonadota</taxon>
        <taxon>Fimbriimonadia</taxon>
        <taxon>Fimbriimonadales</taxon>
        <taxon>Fimbriimonadaceae</taxon>
        <taxon>Fimbriimonas</taxon>
    </lineage>
</organism>
<name>A0A068NWW0_FIMGI</name>
<dbReference type="PROSITE" id="PS50883">
    <property type="entry name" value="EAL"/>
    <property type="match status" value="1"/>
</dbReference>
<feature type="domain" description="PAS" evidence="2">
    <location>
        <begin position="157"/>
        <end position="227"/>
    </location>
</feature>
<dbReference type="Gene3D" id="3.20.20.450">
    <property type="entry name" value="EAL domain"/>
    <property type="match status" value="1"/>
</dbReference>
<dbReference type="Gene3D" id="3.30.450.20">
    <property type="entry name" value="PAS domain"/>
    <property type="match status" value="1"/>
</dbReference>
<dbReference type="Proteomes" id="UP000027982">
    <property type="component" value="Chromosome"/>
</dbReference>
<dbReference type="InterPro" id="IPR013656">
    <property type="entry name" value="PAS_4"/>
</dbReference>
<dbReference type="SUPFAM" id="SSF141868">
    <property type="entry name" value="EAL domain-like"/>
    <property type="match status" value="1"/>
</dbReference>
<evidence type="ECO:0000256" key="1">
    <source>
        <dbReference type="SAM" id="Phobius"/>
    </source>
</evidence>
<dbReference type="HOGENOM" id="CLU_000445_70_50_0"/>
<dbReference type="PANTHER" id="PTHR44757:SF2">
    <property type="entry name" value="BIOFILM ARCHITECTURE MAINTENANCE PROTEIN MBAA"/>
    <property type="match status" value="1"/>
</dbReference>
<reference evidence="6 7" key="1">
    <citation type="journal article" date="2014" name="PLoS ONE">
        <title>The first complete genome sequence of the class fimbriimonadia in the phylum armatimonadetes.</title>
        <authorList>
            <person name="Hu Z.Y."/>
            <person name="Wang Y.Z."/>
            <person name="Im W.T."/>
            <person name="Wang S.Y."/>
            <person name="Zhao G.P."/>
            <person name="Zheng H.J."/>
            <person name="Quan Z.X."/>
        </authorList>
    </citation>
    <scope>NUCLEOTIDE SEQUENCE [LARGE SCALE GENOMIC DNA]</scope>
    <source>
        <strain evidence="6">Gsoil 348</strain>
    </source>
</reference>
<dbReference type="InterPro" id="IPR029787">
    <property type="entry name" value="Nucleotide_cyclase"/>
</dbReference>
<dbReference type="AlphaFoldDB" id="A0A068NWW0"/>
<dbReference type="InterPro" id="IPR000014">
    <property type="entry name" value="PAS"/>
</dbReference>
<dbReference type="Gene3D" id="3.30.70.270">
    <property type="match status" value="1"/>
</dbReference>
<keyword evidence="1" id="KW-0472">Membrane</keyword>
<dbReference type="SMART" id="SM00052">
    <property type="entry name" value="EAL"/>
    <property type="match status" value="1"/>
</dbReference>
<dbReference type="InterPro" id="IPR035919">
    <property type="entry name" value="EAL_sf"/>
</dbReference>
<evidence type="ECO:0000259" key="2">
    <source>
        <dbReference type="PROSITE" id="PS50112"/>
    </source>
</evidence>
<dbReference type="InterPro" id="IPR000160">
    <property type="entry name" value="GGDEF_dom"/>
</dbReference>
<dbReference type="KEGG" id="fgi:OP10G_2701"/>
<feature type="domain" description="PAC" evidence="3">
    <location>
        <begin position="231"/>
        <end position="282"/>
    </location>
</feature>
<proteinExistence type="predicted"/>
<dbReference type="SUPFAM" id="SSF55785">
    <property type="entry name" value="PYP-like sensor domain (PAS domain)"/>
    <property type="match status" value="1"/>
</dbReference>
<evidence type="ECO:0000259" key="3">
    <source>
        <dbReference type="PROSITE" id="PS50113"/>
    </source>
</evidence>
<evidence type="ECO:0000313" key="7">
    <source>
        <dbReference type="Proteomes" id="UP000027982"/>
    </source>
</evidence>
<evidence type="ECO:0000313" key="6">
    <source>
        <dbReference type="EMBL" id="AIE86069.1"/>
    </source>
</evidence>
<dbReference type="NCBIfam" id="TIGR00254">
    <property type="entry name" value="GGDEF"/>
    <property type="match status" value="1"/>
</dbReference>
<dbReference type="SUPFAM" id="SSF55073">
    <property type="entry name" value="Nucleotide cyclase"/>
    <property type="match status" value="1"/>
</dbReference>
<keyword evidence="1" id="KW-0812">Transmembrane</keyword>
<dbReference type="CDD" id="cd01948">
    <property type="entry name" value="EAL"/>
    <property type="match status" value="1"/>
</dbReference>
<sequence>MRIAALRTDGYRMLTVLDGGALGRSIKPYPELRKKIDGSLSSLQASNSEAKSVATAFRSFLSASATQVAALEKGDLVKSRKVANSLTVPAFARAERAMDELDRQAPKSLPYPLALKAAGTVLLLSSAFTVALLLGRRQKLAMHLINAEAQRRSADTSERRFRSLVRNNADVIAVANAEGKLKLVSEASERLWGRPPDELVGESIYRYTFAEDVVYLVDALNEVSRSSQSSTELEVRVQNGSTEYRPFQVHLNNLSDDPDVDGILMTFHDLTERKRLESELTYNAFHDRLTGLPNRALFMDRLAQRLRLEGREPSLCAVLFIDLDNFKVINDSLGHATGDSLLVAVAERFQTVLRQSDTIARLGGDEFTVLLDRVETPDEVNVVASRIIKAMERAFVVGNSEMFVTTSIGIATSADGQADAHRLLRDADTAMYEAKAQGKNSFAIYDNRMNELAVERLELEWDLRNALDHKQLSLVFQPIVDIRTGKMLEVEALLRWEHPTRGMISPTLFIPIAEETGLICSIGLWVFREACYQLHRWGEQYKDLIIGVNVSARQFHQPDFVQQVKRTLSELRVEPCRIKLEITETAMLHDLDTIRSVLEQLRSLGLRIAIDDFGTGYSSISYLSRLPVDTLKIDRSFIIPLGEDKRTDGVVKAMIAMAASLGLQVTSEGIETPQQLEVLRSMGCDRGQGYLFARPLPAGAVAALLEESGSVLSVKA</sequence>
<feature type="domain" description="GGDEF" evidence="5">
    <location>
        <begin position="314"/>
        <end position="447"/>
    </location>
</feature>
<dbReference type="InterPro" id="IPR035965">
    <property type="entry name" value="PAS-like_dom_sf"/>
</dbReference>
<dbReference type="STRING" id="661478.OP10G_2701"/>
<dbReference type="eggNOG" id="COG5001">
    <property type="taxonomic scope" value="Bacteria"/>
</dbReference>
<evidence type="ECO:0000259" key="5">
    <source>
        <dbReference type="PROSITE" id="PS50887"/>
    </source>
</evidence>
<dbReference type="InterPro" id="IPR001633">
    <property type="entry name" value="EAL_dom"/>
</dbReference>
<accession>A0A068NWW0</accession>
<dbReference type="InterPro" id="IPR000700">
    <property type="entry name" value="PAS-assoc_C"/>
</dbReference>
<dbReference type="PROSITE" id="PS50113">
    <property type="entry name" value="PAC"/>
    <property type="match status" value="1"/>
</dbReference>
<dbReference type="FunFam" id="3.20.20.450:FF:000001">
    <property type="entry name" value="Cyclic di-GMP phosphodiesterase yahA"/>
    <property type="match status" value="1"/>
</dbReference>
<evidence type="ECO:0000259" key="4">
    <source>
        <dbReference type="PROSITE" id="PS50883"/>
    </source>
</evidence>
<dbReference type="FunFam" id="3.30.70.270:FF:000001">
    <property type="entry name" value="Diguanylate cyclase domain protein"/>
    <property type="match status" value="1"/>
</dbReference>
<keyword evidence="1" id="KW-1133">Transmembrane helix</keyword>